<keyword evidence="2" id="KW-1133">Transmembrane helix</keyword>
<dbReference type="Proteomes" id="UP000034491">
    <property type="component" value="Unassembled WGS sequence"/>
</dbReference>
<dbReference type="PATRIC" id="fig|1549748.8.peg.3539"/>
<dbReference type="InterPro" id="IPR007462">
    <property type="entry name" value="COV1-like"/>
</dbReference>
<name>A0A0M2RCB2_9PROT</name>
<sequence>MTVEEGIKLVISGGILSPSEIKKLTQDEKAKKAAEEAQAHHKPSVFMKLRNYFFGGMLVTAPIGLTFWLAWEIIILIDSWVRPYIPLKWNPETYLPFALPGLGLFFIFVTLTLIGFLTAGIVGKTLLRISERLLDQMPVIRTVYGAIKQIIETIFQDHSNAFREVVLFQYPRPGSWALGFYTGDSNRLIKDISEDESINIFLPTTPNPTSGFLLFVPRKEARMLTMSVEEGIKMVVSGGIVTPEYHAPEQEQEKLTVEAVSSDHAAKPVEKSEESDKGTESQKAAS</sequence>
<keyword evidence="2" id="KW-0812">Transmembrane</keyword>
<dbReference type="AlphaFoldDB" id="A0A0M2RCB2"/>
<keyword evidence="2" id="KW-0472">Membrane</keyword>
<feature type="compositionally biased region" description="Basic and acidic residues" evidence="1">
    <location>
        <begin position="246"/>
        <end position="256"/>
    </location>
</feature>
<evidence type="ECO:0000313" key="3">
    <source>
        <dbReference type="EMBL" id="KKJ77645.1"/>
    </source>
</evidence>
<gene>
    <name evidence="3" type="ORF">WH95_07925</name>
</gene>
<dbReference type="Pfam" id="PF04367">
    <property type="entry name" value="DUF502"/>
    <property type="match status" value="1"/>
</dbReference>
<proteinExistence type="predicted"/>
<dbReference type="PANTHER" id="PTHR31876">
    <property type="entry name" value="COV-LIKE PROTEIN 1"/>
    <property type="match status" value="1"/>
</dbReference>
<organism evidence="3 4">
    <name type="scientific">Kiloniella litopenaei</name>
    <dbReference type="NCBI Taxonomy" id="1549748"/>
    <lineage>
        <taxon>Bacteria</taxon>
        <taxon>Pseudomonadati</taxon>
        <taxon>Pseudomonadota</taxon>
        <taxon>Alphaproteobacteria</taxon>
        <taxon>Rhodospirillales</taxon>
        <taxon>Kiloniellaceae</taxon>
        <taxon>Kiloniella</taxon>
    </lineage>
</organism>
<protein>
    <recommendedName>
        <fullName evidence="5">DUF502 domain-containing protein</fullName>
    </recommendedName>
</protein>
<dbReference type="PANTHER" id="PTHR31876:SF26">
    <property type="entry name" value="PROTEIN LIKE COV 2"/>
    <property type="match status" value="1"/>
</dbReference>
<feature type="transmembrane region" description="Helical" evidence="2">
    <location>
        <begin position="52"/>
        <end position="77"/>
    </location>
</feature>
<evidence type="ECO:0000256" key="1">
    <source>
        <dbReference type="SAM" id="MobiDB-lite"/>
    </source>
</evidence>
<feature type="transmembrane region" description="Helical" evidence="2">
    <location>
        <begin position="97"/>
        <end position="122"/>
    </location>
</feature>
<comment type="caution">
    <text evidence="3">The sequence shown here is derived from an EMBL/GenBank/DDBJ whole genome shotgun (WGS) entry which is preliminary data.</text>
</comment>
<dbReference type="EMBL" id="LANI01000004">
    <property type="protein sequence ID" value="KKJ77645.1"/>
    <property type="molecule type" value="Genomic_DNA"/>
</dbReference>
<feature type="region of interest" description="Disordered" evidence="1">
    <location>
        <begin position="246"/>
        <end position="286"/>
    </location>
</feature>
<reference evidence="3 4" key="1">
    <citation type="submission" date="2015-03" db="EMBL/GenBank/DDBJ databases">
        <title>Genome sequence of Kiloniella sp. P1-1, isolated from the gut microflora of Pacific white shrimp, Penaeus vannamei.</title>
        <authorList>
            <person name="Shao Z."/>
            <person name="Wang L."/>
            <person name="Li X."/>
        </authorList>
    </citation>
    <scope>NUCLEOTIDE SEQUENCE [LARGE SCALE GENOMIC DNA]</scope>
    <source>
        <strain evidence="3 4">P1-1</strain>
    </source>
</reference>
<evidence type="ECO:0000313" key="4">
    <source>
        <dbReference type="Proteomes" id="UP000034491"/>
    </source>
</evidence>
<accession>A0A0M2RCB2</accession>
<keyword evidence="4" id="KW-1185">Reference proteome</keyword>
<feature type="compositionally biased region" description="Basic and acidic residues" evidence="1">
    <location>
        <begin position="264"/>
        <end position="280"/>
    </location>
</feature>
<evidence type="ECO:0008006" key="5">
    <source>
        <dbReference type="Google" id="ProtNLM"/>
    </source>
</evidence>
<evidence type="ECO:0000256" key="2">
    <source>
        <dbReference type="SAM" id="Phobius"/>
    </source>
</evidence>